<dbReference type="InterPro" id="IPR005149">
    <property type="entry name" value="Tscrpt_reg_PadR_N"/>
</dbReference>
<evidence type="ECO:0000313" key="3">
    <source>
        <dbReference type="Proteomes" id="UP000006250"/>
    </source>
</evidence>
<dbReference type="eggNOG" id="COG1695">
    <property type="taxonomic scope" value="Bacteria"/>
</dbReference>
<dbReference type="SUPFAM" id="SSF46785">
    <property type="entry name" value="Winged helix' DNA-binding domain"/>
    <property type="match status" value="1"/>
</dbReference>
<dbReference type="PANTHER" id="PTHR33169">
    <property type="entry name" value="PADR-FAMILY TRANSCRIPTIONAL REGULATOR"/>
    <property type="match status" value="1"/>
</dbReference>
<dbReference type="PANTHER" id="PTHR33169:SF14">
    <property type="entry name" value="TRANSCRIPTIONAL REGULATOR RV3488"/>
    <property type="match status" value="1"/>
</dbReference>
<dbReference type="EMBL" id="AECZ01000021">
    <property type="protein sequence ID" value="EFL50340.1"/>
    <property type="molecule type" value="Genomic_DNA"/>
</dbReference>
<proteinExistence type="predicted"/>
<dbReference type="RefSeq" id="WP_005995048.1">
    <property type="nucleotide sequence ID" value="NZ_AECZ01000021.1"/>
</dbReference>
<dbReference type="InterPro" id="IPR036388">
    <property type="entry name" value="WH-like_DNA-bd_sf"/>
</dbReference>
<sequence length="114" mass="12772">MLEKKRRQTRHLPAFILLVLAQEPRHGGAIHDALVKRLPGLKIDTGAIYRALKTLEADGELSSVWDASTPGPARKIYHMTAKGWDRLDSWKSEIENRRAILGDFLAAYAGLSRP</sequence>
<dbReference type="InterPro" id="IPR036390">
    <property type="entry name" value="WH_DNA-bd_sf"/>
</dbReference>
<accession>E1JZ57</accession>
<evidence type="ECO:0000259" key="1">
    <source>
        <dbReference type="Pfam" id="PF03551"/>
    </source>
</evidence>
<dbReference type="STRING" id="596151.DesfrDRAFT_2906"/>
<keyword evidence="3" id="KW-1185">Reference proteome</keyword>
<dbReference type="Proteomes" id="UP000006250">
    <property type="component" value="Unassembled WGS sequence"/>
</dbReference>
<comment type="caution">
    <text evidence="2">The sequence shown here is derived from an EMBL/GenBank/DDBJ whole genome shotgun (WGS) entry which is preliminary data.</text>
</comment>
<evidence type="ECO:0000313" key="2">
    <source>
        <dbReference type="EMBL" id="EFL50340.1"/>
    </source>
</evidence>
<protein>
    <submittedName>
        <fullName evidence="2">Transcriptional regulator, PadR-like family</fullName>
    </submittedName>
</protein>
<name>E1JZ57_SOLFR</name>
<feature type="domain" description="Transcription regulator PadR N-terminal" evidence="1">
    <location>
        <begin position="16"/>
        <end position="87"/>
    </location>
</feature>
<dbReference type="Pfam" id="PF03551">
    <property type="entry name" value="PadR"/>
    <property type="match status" value="1"/>
</dbReference>
<organism evidence="2 3">
    <name type="scientific">Solidesulfovibrio fructosivorans JJ]</name>
    <dbReference type="NCBI Taxonomy" id="596151"/>
    <lineage>
        <taxon>Bacteria</taxon>
        <taxon>Pseudomonadati</taxon>
        <taxon>Thermodesulfobacteriota</taxon>
        <taxon>Desulfovibrionia</taxon>
        <taxon>Desulfovibrionales</taxon>
        <taxon>Desulfovibrionaceae</taxon>
        <taxon>Solidesulfovibrio</taxon>
    </lineage>
</organism>
<gene>
    <name evidence="2" type="ORF">DesfrDRAFT_2906</name>
</gene>
<reference evidence="2 3" key="1">
    <citation type="submission" date="2010-08" db="EMBL/GenBank/DDBJ databases">
        <title>The draft genome of Desulfovibrio fructosovorans JJ.</title>
        <authorList>
            <consortium name="US DOE Joint Genome Institute (JGI-PGF)"/>
            <person name="Lucas S."/>
            <person name="Copeland A."/>
            <person name="Lapidus A."/>
            <person name="Cheng J.-F."/>
            <person name="Bruce D."/>
            <person name="Goodwin L."/>
            <person name="Pitluck S."/>
            <person name="Land M.L."/>
            <person name="Hauser L."/>
            <person name="Chang Y.-J."/>
            <person name="Jeffries C."/>
            <person name="Wall J.D."/>
            <person name="Stahl D.A."/>
            <person name="Arkin A.P."/>
            <person name="Dehal P."/>
            <person name="Stolyar S.M."/>
            <person name="Hazen T.C."/>
            <person name="Woyke T.J."/>
        </authorList>
    </citation>
    <scope>NUCLEOTIDE SEQUENCE [LARGE SCALE GENOMIC DNA]</scope>
    <source>
        <strain evidence="2 3">JJ</strain>
    </source>
</reference>
<dbReference type="InterPro" id="IPR052509">
    <property type="entry name" value="Metal_resp_DNA-bind_regulator"/>
</dbReference>
<dbReference type="AlphaFoldDB" id="E1JZ57"/>
<dbReference type="OrthoDB" id="1683430at2"/>
<dbReference type="Gene3D" id="1.10.10.10">
    <property type="entry name" value="Winged helix-like DNA-binding domain superfamily/Winged helix DNA-binding domain"/>
    <property type="match status" value="1"/>
</dbReference>